<dbReference type="AlphaFoldDB" id="A0AAG5DEG2"/>
<reference evidence="1" key="1">
    <citation type="submission" date="2024-04" db="UniProtKB">
        <authorList>
            <consortium name="EnsemblMetazoa"/>
        </authorList>
    </citation>
    <scope>IDENTIFICATION</scope>
    <source>
        <strain evidence="1">EBRO</strain>
    </source>
</reference>
<organism evidence="1 2">
    <name type="scientific">Anopheles atroparvus</name>
    <name type="common">European mosquito</name>
    <dbReference type="NCBI Taxonomy" id="41427"/>
    <lineage>
        <taxon>Eukaryota</taxon>
        <taxon>Metazoa</taxon>
        <taxon>Ecdysozoa</taxon>
        <taxon>Arthropoda</taxon>
        <taxon>Hexapoda</taxon>
        <taxon>Insecta</taxon>
        <taxon>Pterygota</taxon>
        <taxon>Neoptera</taxon>
        <taxon>Endopterygota</taxon>
        <taxon>Diptera</taxon>
        <taxon>Nematocera</taxon>
        <taxon>Culicoidea</taxon>
        <taxon>Culicidae</taxon>
        <taxon>Anophelinae</taxon>
        <taxon>Anopheles</taxon>
    </lineage>
</organism>
<protein>
    <submittedName>
        <fullName evidence="1">Uncharacterized protein</fullName>
    </submittedName>
</protein>
<evidence type="ECO:0000313" key="1">
    <source>
        <dbReference type="EnsemblMetazoa" id="ENSAATROPP009622"/>
    </source>
</evidence>
<sequence>PTSWARCQNAKIKLAPYYRRNGSIEKKDTVHVSKDCCGIPITSDGDGICFTPVYYVFFFGLSLGRCPLFTPNSCPCRYLTSHQSVIGVNREGESSKHTRPAAMPLYSLLWDTLLSNSIMCVVRLWRGITDNTGELSIDGVPRFASDFPFSDRMQPKIPDVEELMIAFPTTSRRSSREDRFGRVKEELTEQ</sequence>
<dbReference type="Proteomes" id="UP000075880">
    <property type="component" value="Unassembled WGS sequence"/>
</dbReference>
<evidence type="ECO:0000313" key="2">
    <source>
        <dbReference type="Proteomes" id="UP000075880"/>
    </source>
</evidence>
<accession>A0AAG5DEG2</accession>
<dbReference type="EnsemblMetazoa" id="ENSAATROPT010662">
    <property type="protein sequence ID" value="ENSAATROPP009622"/>
    <property type="gene ID" value="ENSAATROPG008672"/>
</dbReference>
<name>A0AAG5DEG2_ANOAO</name>
<proteinExistence type="predicted"/>
<keyword evidence="2" id="KW-1185">Reference proteome</keyword>